<dbReference type="GO" id="GO:0046930">
    <property type="term" value="C:pore complex"/>
    <property type="evidence" value="ECO:0007669"/>
    <property type="project" value="InterPro"/>
</dbReference>
<dbReference type="EMBL" id="CACRXK020006979">
    <property type="protein sequence ID" value="CAB4010971.1"/>
    <property type="molecule type" value="Genomic_DNA"/>
</dbReference>
<name>A0A7D9EHY2_PARCT</name>
<evidence type="ECO:0000256" key="5">
    <source>
        <dbReference type="ARBA" id="ARBA00022656"/>
    </source>
</evidence>
<dbReference type="OrthoDB" id="6132998at2759"/>
<comment type="subcellular location">
    <subcellularLocation>
        <location evidence="2">Nematocyst</location>
    </subcellularLocation>
    <subcellularLocation>
        <location evidence="1">Target cell membrane</location>
    </subcellularLocation>
</comment>
<dbReference type="GO" id="GO:0042151">
    <property type="term" value="C:nematocyst"/>
    <property type="evidence" value="ECO:0007669"/>
    <property type="project" value="UniProtKB-SubCell"/>
</dbReference>
<keyword evidence="11" id="KW-1185">Reference proteome</keyword>
<keyword evidence="4" id="KW-1052">Target cell membrane</keyword>
<organism evidence="10 11">
    <name type="scientific">Paramuricea clavata</name>
    <name type="common">Red gorgonian</name>
    <name type="synonym">Violescent sea-whip</name>
    <dbReference type="NCBI Taxonomy" id="317549"/>
    <lineage>
        <taxon>Eukaryota</taxon>
        <taxon>Metazoa</taxon>
        <taxon>Cnidaria</taxon>
        <taxon>Anthozoa</taxon>
        <taxon>Octocorallia</taxon>
        <taxon>Malacalcyonacea</taxon>
        <taxon>Plexauridae</taxon>
        <taxon>Paramuricea</taxon>
    </lineage>
</organism>
<dbReference type="GO" id="GO:0090729">
    <property type="term" value="F:toxin activity"/>
    <property type="evidence" value="ECO:0007669"/>
    <property type="project" value="UniProtKB-KW"/>
</dbReference>
<dbReference type="InterPro" id="IPR009104">
    <property type="entry name" value="Anemon_actinoporin-like"/>
</dbReference>
<keyword evidence="5" id="KW-0800">Toxin</keyword>
<keyword evidence="9" id="KW-0166">Nematocyst</keyword>
<evidence type="ECO:0000256" key="2">
    <source>
        <dbReference type="ARBA" id="ARBA00004532"/>
    </source>
</evidence>
<dbReference type="GO" id="GO:0051715">
    <property type="term" value="P:cytolysis in another organism"/>
    <property type="evidence" value="ECO:0007669"/>
    <property type="project" value="InterPro"/>
</dbReference>
<evidence type="ECO:0000256" key="3">
    <source>
        <dbReference type="ARBA" id="ARBA00008399"/>
    </source>
</evidence>
<evidence type="ECO:0000256" key="6">
    <source>
        <dbReference type="ARBA" id="ARBA00022852"/>
    </source>
</evidence>
<dbReference type="PANTHER" id="PTHR40388">
    <property type="entry name" value="BRYOPORIN"/>
    <property type="match status" value="1"/>
</dbReference>
<keyword evidence="6" id="KW-0204">Cytolysis</keyword>
<keyword evidence="8" id="KW-1053">Target membrane</keyword>
<dbReference type="InterPro" id="IPR015926">
    <property type="entry name" value="Cytolysin/lectin"/>
</dbReference>
<evidence type="ECO:0000256" key="8">
    <source>
        <dbReference type="ARBA" id="ARBA00023298"/>
    </source>
</evidence>
<dbReference type="SUPFAM" id="SSF63724">
    <property type="entry name" value="Cytolysin/lectin"/>
    <property type="match status" value="1"/>
</dbReference>
<dbReference type="Pfam" id="PF06369">
    <property type="entry name" value="Anemone_cytotox"/>
    <property type="match status" value="1"/>
</dbReference>
<sequence length="251" mass="28266">MVQSAKLAVILVVLVLIQCTFVDGWWRRRYRRKYRTPVPTSSTYRCRNRRSIYEQEEQDSKTKTGIKGQGKSKRGLAEAIPIIELGLNVLTKVLDTLGNIERKIAIGIGNDTPFAWKADGVYFRSGTSDDVLPACLSSKEAAVFPARKTSGPVATGAVGVLCYYIPDKKKSLCVLFSVPFDYNLYSNWWDVKVFSGKKSPNHQLYVDMYYGDPYKGDNRYHERNLGSGFKLVNGYMTSSGNAKLKMKITTK</sequence>
<comment type="similarity">
    <text evidence="3">Belongs to the actinoporin family. Sea anemone subfamily.</text>
</comment>
<keyword evidence="7" id="KW-0472">Membrane</keyword>
<dbReference type="PANTHER" id="PTHR40388:SF1">
    <property type="entry name" value="BRYOPORIN"/>
    <property type="match status" value="1"/>
</dbReference>
<dbReference type="GO" id="GO:0046931">
    <property type="term" value="P:pore complex assembly"/>
    <property type="evidence" value="ECO:0007669"/>
    <property type="project" value="InterPro"/>
</dbReference>
<dbReference type="Gene3D" id="2.60.270.20">
    <property type="entry name" value="Cytolysin/lectin"/>
    <property type="match status" value="1"/>
</dbReference>
<evidence type="ECO:0000256" key="7">
    <source>
        <dbReference type="ARBA" id="ARBA00023136"/>
    </source>
</evidence>
<comment type="caution">
    <text evidence="10">The sequence shown here is derived from an EMBL/GenBank/DDBJ whole genome shotgun (WGS) entry which is preliminary data.</text>
</comment>
<dbReference type="InterPro" id="IPR050677">
    <property type="entry name" value="Actinoporin_PFT"/>
</dbReference>
<dbReference type="AlphaFoldDB" id="A0A7D9EHY2"/>
<dbReference type="Proteomes" id="UP001152795">
    <property type="component" value="Unassembled WGS sequence"/>
</dbReference>
<evidence type="ECO:0000313" key="10">
    <source>
        <dbReference type="EMBL" id="CAB4010971.1"/>
    </source>
</evidence>
<gene>
    <name evidence="10" type="ORF">PACLA_8A034612</name>
</gene>
<evidence type="ECO:0000256" key="1">
    <source>
        <dbReference type="ARBA" id="ARBA00004175"/>
    </source>
</evidence>
<evidence type="ECO:0000256" key="9">
    <source>
        <dbReference type="ARBA" id="ARBA00023331"/>
    </source>
</evidence>
<evidence type="ECO:0000256" key="4">
    <source>
        <dbReference type="ARBA" id="ARBA00022537"/>
    </source>
</evidence>
<proteinExistence type="inferred from homology"/>
<reference evidence="10" key="1">
    <citation type="submission" date="2020-04" db="EMBL/GenBank/DDBJ databases">
        <authorList>
            <person name="Alioto T."/>
            <person name="Alioto T."/>
            <person name="Gomez Garrido J."/>
        </authorList>
    </citation>
    <scope>NUCLEOTIDE SEQUENCE</scope>
    <source>
        <strain evidence="10">A484AB</strain>
    </source>
</reference>
<dbReference type="GO" id="GO:0044218">
    <property type="term" value="C:other organism cell membrane"/>
    <property type="evidence" value="ECO:0007669"/>
    <property type="project" value="UniProtKB-KW"/>
</dbReference>
<evidence type="ECO:0000313" key="11">
    <source>
        <dbReference type="Proteomes" id="UP001152795"/>
    </source>
</evidence>
<protein>
    <submittedName>
        <fullName evidence="10">Actinoporin, partial</fullName>
    </submittedName>
</protein>
<dbReference type="GO" id="GO:0006812">
    <property type="term" value="P:monoatomic cation transport"/>
    <property type="evidence" value="ECO:0007669"/>
    <property type="project" value="InterPro"/>
</dbReference>
<accession>A0A7D9EHY2</accession>
<dbReference type="GO" id="GO:0015267">
    <property type="term" value="F:channel activity"/>
    <property type="evidence" value="ECO:0007669"/>
    <property type="project" value="InterPro"/>
</dbReference>